<sequence>MKTRCTDEYLTALNKQISFFVSDFKKRWQQARKTEGVRDSPALCTEILMKGVVPKTETADLVHLPSPQNIDTTRVKICGNETTNKTKIQGEKRNSAKRKCVGVIKESPKKKR</sequence>
<evidence type="ECO:0000313" key="2">
    <source>
        <dbReference type="Proteomes" id="UP001148838"/>
    </source>
</evidence>
<dbReference type="EMBL" id="JAJSOF020000036">
    <property type="protein sequence ID" value="KAJ4429043.1"/>
    <property type="molecule type" value="Genomic_DNA"/>
</dbReference>
<organism evidence="1 2">
    <name type="scientific">Periplaneta americana</name>
    <name type="common">American cockroach</name>
    <name type="synonym">Blatta americana</name>
    <dbReference type="NCBI Taxonomy" id="6978"/>
    <lineage>
        <taxon>Eukaryota</taxon>
        <taxon>Metazoa</taxon>
        <taxon>Ecdysozoa</taxon>
        <taxon>Arthropoda</taxon>
        <taxon>Hexapoda</taxon>
        <taxon>Insecta</taxon>
        <taxon>Pterygota</taxon>
        <taxon>Neoptera</taxon>
        <taxon>Polyneoptera</taxon>
        <taxon>Dictyoptera</taxon>
        <taxon>Blattodea</taxon>
        <taxon>Blattoidea</taxon>
        <taxon>Blattidae</taxon>
        <taxon>Blattinae</taxon>
        <taxon>Periplaneta</taxon>
    </lineage>
</organism>
<comment type="caution">
    <text evidence="1">The sequence shown here is derived from an EMBL/GenBank/DDBJ whole genome shotgun (WGS) entry which is preliminary data.</text>
</comment>
<proteinExistence type="predicted"/>
<name>A0ABQ8S4U3_PERAM</name>
<protein>
    <submittedName>
        <fullName evidence="1">Uncharacterized protein</fullName>
    </submittedName>
</protein>
<reference evidence="1 2" key="1">
    <citation type="journal article" date="2022" name="Allergy">
        <title>Genome assembly and annotation of Periplaneta americana reveal a comprehensive cockroach allergen profile.</title>
        <authorList>
            <person name="Wang L."/>
            <person name="Xiong Q."/>
            <person name="Saelim N."/>
            <person name="Wang L."/>
            <person name="Nong W."/>
            <person name="Wan A.T."/>
            <person name="Shi M."/>
            <person name="Liu X."/>
            <person name="Cao Q."/>
            <person name="Hui J.H.L."/>
            <person name="Sookrung N."/>
            <person name="Leung T.F."/>
            <person name="Tungtrongchitr A."/>
            <person name="Tsui S.K.W."/>
        </authorList>
    </citation>
    <scope>NUCLEOTIDE SEQUENCE [LARGE SCALE GENOMIC DNA]</scope>
    <source>
        <strain evidence="1">PWHHKU_190912</strain>
    </source>
</reference>
<gene>
    <name evidence="1" type="ORF">ANN_26039</name>
</gene>
<keyword evidence="2" id="KW-1185">Reference proteome</keyword>
<dbReference type="Proteomes" id="UP001148838">
    <property type="component" value="Unassembled WGS sequence"/>
</dbReference>
<evidence type="ECO:0000313" key="1">
    <source>
        <dbReference type="EMBL" id="KAJ4429043.1"/>
    </source>
</evidence>
<accession>A0ABQ8S4U3</accession>